<evidence type="ECO:0008006" key="4">
    <source>
        <dbReference type="Google" id="ProtNLM"/>
    </source>
</evidence>
<sequence>MDTLRDFVDYPPINISVMRYSCVYSIPIYMLSMYCVLFVTAPKSGNYKWIVAYHCTISFLFELILNVGMTPISFVPIIGGYTAGFMSVLKIPLTWQIVIVIILLSETGTSIAQLFHYQYQQMVPENYFLRIQPLVTNLLFLPSYLFGFILNPAFILINIPDQALVKKKLQDEYVPIPESLLSNSSIIIVDSSKIQLSYYLIPVLVNLIAGVIGCLYFAFSITHYLYASDLFRSQQLLKLQKAVMVELCIKTSVSLGVFAIPAGIVLVSLLVKQTSQDLINYCIYCVSSMGTAGNVGMLLSSPRYRIRLKQLFLGIRSRYKDSSKAVPKTKVFSSGKQHRRMFVISSRGFSLTA</sequence>
<feature type="transmembrane region" description="Helical" evidence="1">
    <location>
        <begin position="95"/>
        <end position="117"/>
    </location>
</feature>
<dbReference type="AlphaFoldDB" id="A0A0D6LVS1"/>
<keyword evidence="3" id="KW-1185">Reference proteome</keyword>
<evidence type="ECO:0000313" key="2">
    <source>
        <dbReference type="EMBL" id="EPB75924.1"/>
    </source>
</evidence>
<feature type="transmembrane region" description="Helical" evidence="1">
    <location>
        <begin position="247"/>
        <end position="272"/>
    </location>
</feature>
<accession>A0A0D6LVS1</accession>
<keyword evidence="1" id="KW-1133">Transmembrane helix</keyword>
<dbReference type="InterPro" id="IPR019422">
    <property type="entry name" value="7TM_GPCR_serpentine_rcpt_Srh"/>
</dbReference>
<dbReference type="EMBL" id="KE124882">
    <property type="protein sequence ID" value="EPB75924.1"/>
    <property type="molecule type" value="Genomic_DNA"/>
</dbReference>
<keyword evidence="1" id="KW-0472">Membrane</keyword>
<evidence type="ECO:0000313" key="3">
    <source>
        <dbReference type="Proteomes" id="UP000054495"/>
    </source>
</evidence>
<dbReference type="PANTHER" id="PTHR46891:SF13">
    <property type="entry name" value="SERPENTINE RECEPTOR, CLASS H"/>
    <property type="match status" value="1"/>
</dbReference>
<dbReference type="Pfam" id="PF10318">
    <property type="entry name" value="7TM_GPCR_Srh"/>
    <property type="match status" value="1"/>
</dbReference>
<evidence type="ECO:0000256" key="1">
    <source>
        <dbReference type="SAM" id="Phobius"/>
    </source>
</evidence>
<name>A0A0D6LVS1_9BILA</name>
<feature type="transmembrane region" description="Helical" evidence="1">
    <location>
        <begin position="21"/>
        <end position="41"/>
    </location>
</feature>
<dbReference type="PANTHER" id="PTHR46891">
    <property type="entry name" value="SERPENTINE RECEPTOR, CLASS H-RELATED"/>
    <property type="match status" value="1"/>
</dbReference>
<proteinExistence type="predicted"/>
<gene>
    <name evidence="2" type="ORF">ANCCEY_04985</name>
</gene>
<reference evidence="2 3" key="1">
    <citation type="submission" date="2013-05" db="EMBL/GenBank/DDBJ databases">
        <title>Draft genome of the parasitic nematode Anyclostoma ceylanicum.</title>
        <authorList>
            <person name="Mitreva M."/>
        </authorList>
    </citation>
    <scope>NUCLEOTIDE SEQUENCE [LARGE SCALE GENOMIC DNA]</scope>
</reference>
<organism evidence="2 3">
    <name type="scientific">Ancylostoma ceylanicum</name>
    <dbReference type="NCBI Taxonomy" id="53326"/>
    <lineage>
        <taxon>Eukaryota</taxon>
        <taxon>Metazoa</taxon>
        <taxon>Ecdysozoa</taxon>
        <taxon>Nematoda</taxon>
        <taxon>Chromadorea</taxon>
        <taxon>Rhabditida</taxon>
        <taxon>Rhabditina</taxon>
        <taxon>Rhabditomorpha</taxon>
        <taxon>Strongyloidea</taxon>
        <taxon>Ancylostomatidae</taxon>
        <taxon>Ancylostomatinae</taxon>
        <taxon>Ancylostoma</taxon>
    </lineage>
</organism>
<feature type="transmembrane region" description="Helical" evidence="1">
    <location>
        <begin position="199"/>
        <end position="226"/>
    </location>
</feature>
<dbReference type="Proteomes" id="UP000054495">
    <property type="component" value="Unassembled WGS sequence"/>
</dbReference>
<protein>
    <recommendedName>
        <fullName evidence="4">Serpentine Receptor, class H</fullName>
    </recommendedName>
</protein>
<keyword evidence="1" id="KW-0812">Transmembrane</keyword>
<feature type="transmembrane region" description="Helical" evidence="1">
    <location>
        <begin position="278"/>
        <end position="299"/>
    </location>
</feature>
<feature type="transmembrane region" description="Helical" evidence="1">
    <location>
        <begin position="138"/>
        <end position="159"/>
    </location>
</feature>